<feature type="transmembrane region" description="Helical" evidence="5">
    <location>
        <begin position="31"/>
        <end position="52"/>
    </location>
</feature>
<dbReference type="PANTHER" id="PTHR11040">
    <property type="entry name" value="ZINC/IRON TRANSPORTER"/>
    <property type="match status" value="1"/>
</dbReference>
<dbReference type="Proteomes" id="UP000001683">
    <property type="component" value="Chromosome"/>
</dbReference>
<dbReference type="Pfam" id="PF02535">
    <property type="entry name" value="Zip"/>
    <property type="match status" value="1"/>
</dbReference>
<evidence type="ECO:0000256" key="3">
    <source>
        <dbReference type="ARBA" id="ARBA00022989"/>
    </source>
</evidence>
<dbReference type="HOGENOM" id="CLU_015114_1_3_9"/>
<accession>B2A6F1</accession>
<evidence type="ECO:0000256" key="1">
    <source>
        <dbReference type="ARBA" id="ARBA00004141"/>
    </source>
</evidence>
<feature type="transmembrane region" description="Helical" evidence="5">
    <location>
        <begin position="64"/>
        <end position="86"/>
    </location>
</feature>
<dbReference type="PANTHER" id="PTHR11040:SF205">
    <property type="entry name" value="ZINC TRANSPORTER ZUPT"/>
    <property type="match status" value="1"/>
</dbReference>
<dbReference type="RefSeq" id="WP_012447045.1">
    <property type="nucleotide sequence ID" value="NZ_CP144221.1"/>
</dbReference>
<evidence type="ECO:0000313" key="6">
    <source>
        <dbReference type="EMBL" id="ACB84159.1"/>
    </source>
</evidence>
<keyword evidence="2 5" id="KW-0812">Transmembrane</keyword>
<keyword evidence="7" id="KW-1185">Reference proteome</keyword>
<dbReference type="GO" id="GO:0005385">
    <property type="term" value="F:zinc ion transmembrane transporter activity"/>
    <property type="evidence" value="ECO:0007669"/>
    <property type="project" value="TreeGrafter"/>
</dbReference>
<organism evidence="6 7">
    <name type="scientific">Natranaerobius thermophilus (strain ATCC BAA-1301 / DSM 18059 / JW/NM-WN-LF)</name>
    <dbReference type="NCBI Taxonomy" id="457570"/>
    <lineage>
        <taxon>Bacteria</taxon>
        <taxon>Bacillati</taxon>
        <taxon>Bacillota</taxon>
        <taxon>Clostridia</taxon>
        <taxon>Natranaerobiales</taxon>
        <taxon>Natranaerobiaceae</taxon>
        <taxon>Natranaerobius</taxon>
    </lineage>
</organism>
<reference evidence="6 7" key="2">
    <citation type="journal article" date="2011" name="J. Bacteriol.">
        <title>Complete genome sequence of the anaerobic, halophilic alkalithermophile Natranaerobius thermophilus JW/NM-WN-LF.</title>
        <authorList>
            <person name="Zhao B."/>
            <person name="Mesbah N.M."/>
            <person name="Dalin E."/>
            <person name="Goodwin L."/>
            <person name="Nolan M."/>
            <person name="Pitluck S."/>
            <person name="Chertkov O."/>
            <person name="Brettin T.S."/>
            <person name="Han J."/>
            <person name="Larimer F.W."/>
            <person name="Land M.L."/>
            <person name="Hauser L."/>
            <person name="Kyrpides N."/>
            <person name="Wiegel J."/>
        </authorList>
    </citation>
    <scope>NUCLEOTIDE SEQUENCE [LARGE SCALE GENOMIC DNA]</scope>
    <source>
        <strain evidence="7">ATCC BAA-1301 / DSM 18059 / JW/NM-WN-LF</strain>
    </source>
</reference>
<feature type="transmembrane region" description="Helical" evidence="5">
    <location>
        <begin position="220"/>
        <end position="238"/>
    </location>
</feature>
<name>B2A6F1_NATTJ</name>
<sequence length="239" mass="25007">MEIMIFSTLAGMSTLMGAGIVFLFGTPSRIILAVILGFSGGVMFSVSIFELITEALKLSYQGPVLAAFFAGGFIMWCFSVVINKFLTPTHQMYETEDFLKTGYLVILGIALHNLPEGLAIGTGIEASPDLSLIIAITLAIHNIPEGMATAGPLKAGGLNTFSIIILITFAGLVTPLGTMAGIIFMGVLPDLVGISLGIAGGAMIYLVIDELLPKAQSSNKVLANSGFFLGFILGKLIVG</sequence>
<protein>
    <submittedName>
        <fullName evidence="6">Zinc/iron permease</fullName>
    </submittedName>
</protein>
<proteinExistence type="predicted"/>
<dbReference type="InParanoid" id="B2A6F1"/>
<dbReference type="InterPro" id="IPR003689">
    <property type="entry name" value="ZIP"/>
</dbReference>
<reference evidence="6 7" key="1">
    <citation type="submission" date="2008-04" db="EMBL/GenBank/DDBJ databases">
        <title>Complete sequence of chromosome of Natranaerobius thermophilus JW/NM-WN-LF.</title>
        <authorList>
            <consortium name="US DOE Joint Genome Institute"/>
            <person name="Copeland A."/>
            <person name="Lucas S."/>
            <person name="Lapidus A."/>
            <person name="Glavina del Rio T."/>
            <person name="Dalin E."/>
            <person name="Tice H."/>
            <person name="Bruce D."/>
            <person name="Goodwin L."/>
            <person name="Pitluck S."/>
            <person name="Chertkov O."/>
            <person name="Brettin T."/>
            <person name="Detter J.C."/>
            <person name="Han C."/>
            <person name="Kuske C.R."/>
            <person name="Schmutz J."/>
            <person name="Larimer F."/>
            <person name="Land M."/>
            <person name="Hauser L."/>
            <person name="Kyrpides N."/>
            <person name="Lykidis A."/>
            <person name="Mesbah N.M."/>
            <person name="Wiegel J."/>
        </authorList>
    </citation>
    <scope>NUCLEOTIDE SEQUENCE [LARGE SCALE GENOMIC DNA]</scope>
    <source>
        <strain evidence="7">ATCC BAA-1301 / DSM 18059 / JW/NM-WN-LF</strain>
    </source>
</reference>
<dbReference type="eggNOG" id="COG0428">
    <property type="taxonomic scope" value="Bacteria"/>
</dbReference>
<dbReference type="KEGG" id="nth:Nther_0563"/>
<feature type="transmembrane region" description="Helical" evidence="5">
    <location>
        <begin position="191"/>
        <end position="208"/>
    </location>
</feature>
<evidence type="ECO:0000313" key="7">
    <source>
        <dbReference type="Proteomes" id="UP000001683"/>
    </source>
</evidence>
<evidence type="ECO:0000256" key="5">
    <source>
        <dbReference type="SAM" id="Phobius"/>
    </source>
</evidence>
<evidence type="ECO:0000256" key="2">
    <source>
        <dbReference type="ARBA" id="ARBA00022692"/>
    </source>
</evidence>
<dbReference type="AlphaFoldDB" id="B2A6F1"/>
<feature type="transmembrane region" description="Helical" evidence="5">
    <location>
        <begin position="6"/>
        <end position="24"/>
    </location>
</feature>
<gene>
    <name evidence="6" type="ordered locus">Nther_0563</name>
</gene>
<dbReference type="EMBL" id="CP001034">
    <property type="protein sequence ID" value="ACB84159.1"/>
    <property type="molecule type" value="Genomic_DNA"/>
</dbReference>
<comment type="subcellular location">
    <subcellularLocation>
        <location evidence="1">Membrane</location>
        <topology evidence="1">Multi-pass membrane protein</topology>
    </subcellularLocation>
</comment>
<evidence type="ECO:0000256" key="4">
    <source>
        <dbReference type="ARBA" id="ARBA00023136"/>
    </source>
</evidence>
<keyword evidence="3 5" id="KW-1133">Transmembrane helix</keyword>
<feature type="transmembrane region" description="Helical" evidence="5">
    <location>
        <begin position="98"/>
        <end position="114"/>
    </location>
</feature>
<dbReference type="GO" id="GO:0016020">
    <property type="term" value="C:membrane"/>
    <property type="evidence" value="ECO:0007669"/>
    <property type="project" value="UniProtKB-SubCell"/>
</dbReference>
<keyword evidence="4 5" id="KW-0472">Membrane</keyword>
<dbReference type="STRING" id="457570.Nther_0563"/>
<feature type="transmembrane region" description="Helical" evidence="5">
    <location>
        <begin position="161"/>
        <end position="185"/>
    </location>
</feature>